<dbReference type="Proteomes" id="UP001165541">
    <property type="component" value="Unassembled WGS sequence"/>
</dbReference>
<sequence>MTALARLPLFPVLPPLRLPRLALLALALLCPLAGWCNVGAIERMKGTVQVLGTGGWRTASQGETLAEGERINTAEDSEALIRFTDGALMALRAKTQVQVTRYQYRQDKPKRHASLLQLVTGSFRFVTGLMGKAAPEAVRVTTPTATIGIRGTDFETAYVEERTADTEAGTYTRVIEGGTFMEGADGRRVEVDAGQTGFATSADLVARGLSSAVQVGLIRDPQGIFRDGSFDSTLKNLKQEGVNRLQQELRKQVPQELKGTLPGLLNDIFKR</sequence>
<dbReference type="RefSeq" id="WP_251780133.1">
    <property type="nucleotide sequence ID" value="NZ_JAMKFE010000013.1"/>
</dbReference>
<dbReference type="PANTHER" id="PTHR38731">
    <property type="entry name" value="LIPL45-RELATED LIPOPROTEIN-RELATED"/>
    <property type="match status" value="1"/>
</dbReference>
<evidence type="ECO:0000259" key="1">
    <source>
        <dbReference type="Pfam" id="PF04773"/>
    </source>
</evidence>
<dbReference type="Pfam" id="PF04773">
    <property type="entry name" value="FecR"/>
    <property type="match status" value="1"/>
</dbReference>
<keyword evidence="3" id="KW-1185">Reference proteome</keyword>
<comment type="caution">
    <text evidence="2">The sequence shown here is derived from an EMBL/GenBank/DDBJ whole genome shotgun (WGS) entry which is preliminary data.</text>
</comment>
<dbReference type="Gene3D" id="2.60.120.1440">
    <property type="match status" value="1"/>
</dbReference>
<organism evidence="2 3">
    <name type="scientific">Caldimonas mangrovi</name>
    <dbReference type="NCBI Taxonomy" id="2944811"/>
    <lineage>
        <taxon>Bacteria</taxon>
        <taxon>Pseudomonadati</taxon>
        <taxon>Pseudomonadota</taxon>
        <taxon>Betaproteobacteria</taxon>
        <taxon>Burkholderiales</taxon>
        <taxon>Sphaerotilaceae</taxon>
        <taxon>Caldimonas</taxon>
    </lineage>
</organism>
<feature type="domain" description="FecR protein" evidence="1">
    <location>
        <begin position="70"/>
        <end position="176"/>
    </location>
</feature>
<gene>
    <name evidence="2" type="ORF">M8A51_19155</name>
</gene>
<dbReference type="EMBL" id="JAMKFE010000013">
    <property type="protein sequence ID" value="MCM5681650.1"/>
    <property type="molecule type" value="Genomic_DNA"/>
</dbReference>
<dbReference type="PANTHER" id="PTHR38731:SF1">
    <property type="entry name" value="FECR PROTEIN DOMAIN-CONTAINING PROTEIN"/>
    <property type="match status" value="1"/>
</dbReference>
<protein>
    <submittedName>
        <fullName evidence="2">FecR family protein</fullName>
    </submittedName>
</protein>
<dbReference type="InterPro" id="IPR006860">
    <property type="entry name" value="FecR"/>
</dbReference>
<name>A0ABT0YSD3_9BURK</name>
<reference evidence="2" key="1">
    <citation type="submission" date="2022-05" db="EMBL/GenBank/DDBJ databases">
        <title>Schlegelella sp. nov., isolated from mangrove soil.</title>
        <authorList>
            <person name="Liu Y."/>
            <person name="Ge X."/>
            <person name="Liu W."/>
        </authorList>
    </citation>
    <scope>NUCLEOTIDE SEQUENCE</scope>
    <source>
        <strain evidence="2">S2-27</strain>
    </source>
</reference>
<proteinExistence type="predicted"/>
<evidence type="ECO:0000313" key="2">
    <source>
        <dbReference type="EMBL" id="MCM5681650.1"/>
    </source>
</evidence>
<evidence type="ECO:0000313" key="3">
    <source>
        <dbReference type="Proteomes" id="UP001165541"/>
    </source>
</evidence>
<accession>A0ABT0YSD3</accession>